<dbReference type="Proteomes" id="UP000314294">
    <property type="component" value="Unassembled WGS sequence"/>
</dbReference>
<keyword evidence="2" id="KW-1185">Reference proteome</keyword>
<dbReference type="AlphaFoldDB" id="A0A4Z2FI89"/>
<dbReference type="EMBL" id="SRLO01001148">
    <property type="protein sequence ID" value="TNN40916.1"/>
    <property type="molecule type" value="Genomic_DNA"/>
</dbReference>
<name>A0A4Z2FI89_9TELE</name>
<proteinExistence type="predicted"/>
<evidence type="ECO:0000313" key="2">
    <source>
        <dbReference type="Proteomes" id="UP000314294"/>
    </source>
</evidence>
<gene>
    <name evidence="1" type="ORF">EYF80_048908</name>
</gene>
<protein>
    <submittedName>
        <fullName evidence="1">Uncharacterized protein</fullName>
    </submittedName>
</protein>
<sequence>MAASGKELVTSYLSSVSFCQVSNEHNEKHQLQVHVSFDQEAFGHESDPHHAAEHATAAGLSVLKEKQTPAVRGILRFIAGLIAGRRLLRAVRRSSVHLALIQPIRDVFEGALHSGHQRLHGLQLMRGGVDGGVFCHDVAVIVAKGTEGPLKRKEE</sequence>
<organism evidence="1 2">
    <name type="scientific">Liparis tanakae</name>
    <name type="common">Tanaka's snailfish</name>
    <dbReference type="NCBI Taxonomy" id="230148"/>
    <lineage>
        <taxon>Eukaryota</taxon>
        <taxon>Metazoa</taxon>
        <taxon>Chordata</taxon>
        <taxon>Craniata</taxon>
        <taxon>Vertebrata</taxon>
        <taxon>Euteleostomi</taxon>
        <taxon>Actinopterygii</taxon>
        <taxon>Neopterygii</taxon>
        <taxon>Teleostei</taxon>
        <taxon>Neoteleostei</taxon>
        <taxon>Acanthomorphata</taxon>
        <taxon>Eupercaria</taxon>
        <taxon>Perciformes</taxon>
        <taxon>Cottioidei</taxon>
        <taxon>Cottales</taxon>
        <taxon>Liparidae</taxon>
        <taxon>Liparis</taxon>
    </lineage>
</organism>
<evidence type="ECO:0000313" key="1">
    <source>
        <dbReference type="EMBL" id="TNN40916.1"/>
    </source>
</evidence>
<reference evidence="1 2" key="1">
    <citation type="submission" date="2019-03" db="EMBL/GenBank/DDBJ databases">
        <title>First draft genome of Liparis tanakae, snailfish: a comprehensive survey of snailfish specific genes.</title>
        <authorList>
            <person name="Kim W."/>
            <person name="Song I."/>
            <person name="Jeong J.-H."/>
            <person name="Kim D."/>
            <person name="Kim S."/>
            <person name="Ryu S."/>
            <person name="Song J.Y."/>
            <person name="Lee S.K."/>
        </authorList>
    </citation>
    <scope>NUCLEOTIDE SEQUENCE [LARGE SCALE GENOMIC DNA]</scope>
    <source>
        <tissue evidence="1">Muscle</tissue>
    </source>
</reference>
<accession>A0A4Z2FI89</accession>
<comment type="caution">
    <text evidence="1">The sequence shown here is derived from an EMBL/GenBank/DDBJ whole genome shotgun (WGS) entry which is preliminary data.</text>
</comment>